<sequence length="71" mass="8366">MDHLRCVLILILIDRVHWIEKYKLVGFILDCQFANMIRVVFKNMLDKENEGMSDRPDDVVDIFCTYFGIVG</sequence>
<name>A0AAD4XV44_9MAGN</name>
<proteinExistence type="predicted"/>
<keyword evidence="1" id="KW-0732">Signal</keyword>
<evidence type="ECO:0000256" key="1">
    <source>
        <dbReference type="SAM" id="SignalP"/>
    </source>
</evidence>
<feature type="signal peptide" evidence="1">
    <location>
        <begin position="1"/>
        <end position="18"/>
    </location>
</feature>
<dbReference type="Gene3D" id="1.50.10.20">
    <property type="match status" value="1"/>
</dbReference>
<dbReference type="InterPro" id="IPR008930">
    <property type="entry name" value="Terpenoid_cyclase/PrenylTrfase"/>
</dbReference>
<feature type="chain" id="PRO_5042059924" evidence="1">
    <location>
        <begin position="19"/>
        <end position="71"/>
    </location>
</feature>
<accession>A0AAD4XV44</accession>
<dbReference type="AlphaFoldDB" id="A0AAD4XV44"/>
<comment type="caution">
    <text evidence="2">The sequence shown here is derived from an EMBL/GenBank/DDBJ whole genome shotgun (WGS) entry which is preliminary data.</text>
</comment>
<evidence type="ECO:0000313" key="2">
    <source>
        <dbReference type="EMBL" id="KAI3952184.1"/>
    </source>
</evidence>
<evidence type="ECO:0000313" key="3">
    <source>
        <dbReference type="Proteomes" id="UP001202328"/>
    </source>
</evidence>
<organism evidence="2 3">
    <name type="scientific">Papaver atlanticum</name>
    <dbReference type="NCBI Taxonomy" id="357466"/>
    <lineage>
        <taxon>Eukaryota</taxon>
        <taxon>Viridiplantae</taxon>
        <taxon>Streptophyta</taxon>
        <taxon>Embryophyta</taxon>
        <taxon>Tracheophyta</taxon>
        <taxon>Spermatophyta</taxon>
        <taxon>Magnoliopsida</taxon>
        <taxon>Ranunculales</taxon>
        <taxon>Papaveraceae</taxon>
        <taxon>Papaveroideae</taxon>
        <taxon>Papaver</taxon>
    </lineage>
</organism>
<dbReference type="Proteomes" id="UP001202328">
    <property type="component" value="Unassembled WGS sequence"/>
</dbReference>
<keyword evidence="3" id="KW-1185">Reference proteome</keyword>
<protein>
    <submittedName>
        <fullName evidence="2">Uncharacterized protein</fullName>
    </submittedName>
</protein>
<dbReference type="EMBL" id="JAJJMB010002292">
    <property type="protein sequence ID" value="KAI3952184.1"/>
    <property type="molecule type" value="Genomic_DNA"/>
</dbReference>
<reference evidence="2" key="1">
    <citation type="submission" date="2022-04" db="EMBL/GenBank/DDBJ databases">
        <title>A functionally conserved STORR gene fusion in Papaver species that diverged 16.8 million years ago.</title>
        <authorList>
            <person name="Catania T."/>
        </authorList>
    </citation>
    <scope>NUCLEOTIDE SEQUENCE</scope>
    <source>
        <strain evidence="2">S-188037</strain>
    </source>
</reference>
<dbReference type="SUPFAM" id="SSF48239">
    <property type="entry name" value="Terpenoid cyclases/Protein prenyltransferases"/>
    <property type="match status" value="1"/>
</dbReference>
<gene>
    <name evidence="2" type="ORF">MKW98_005879</name>
</gene>